<name>A0A8J5CYT2_CHIOP</name>
<evidence type="ECO:0000313" key="3">
    <source>
        <dbReference type="Proteomes" id="UP000770661"/>
    </source>
</evidence>
<feature type="compositionally biased region" description="Polar residues" evidence="1">
    <location>
        <begin position="178"/>
        <end position="191"/>
    </location>
</feature>
<dbReference type="Proteomes" id="UP000770661">
    <property type="component" value="Unassembled WGS sequence"/>
</dbReference>
<evidence type="ECO:0000313" key="2">
    <source>
        <dbReference type="EMBL" id="KAG0726169.1"/>
    </source>
</evidence>
<feature type="region of interest" description="Disordered" evidence="1">
    <location>
        <begin position="14"/>
        <end position="43"/>
    </location>
</feature>
<keyword evidence="3" id="KW-1185">Reference proteome</keyword>
<feature type="compositionally biased region" description="Basic and acidic residues" evidence="1">
    <location>
        <begin position="162"/>
        <end position="174"/>
    </location>
</feature>
<protein>
    <submittedName>
        <fullName evidence="2">Uncharacterized protein</fullName>
    </submittedName>
</protein>
<feature type="region of interest" description="Disordered" evidence="1">
    <location>
        <begin position="136"/>
        <end position="212"/>
    </location>
</feature>
<dbReference type="AlphaFoldDB" id="A0A8J5CYT2"/>
<accession>A0A8J5CYT2</accession>
<reference evidence="2" key="1">
    <citation type="submission" date="2020-07" db="EMBL/GenBank/DDBJ databases">
        <title>The High-quality genome of the commercially important snow crab, Chionoecetes opilio.</title>
        <authorList>
            <person name="Jeong J.-H."/>
            <person name="Ryu S."/>
        </authorList>
    </citation>
    <scope>NUCLEOTIDE SEQUENCE</scope>
    <source>
        <strain evidence="2">MADBK_172401_WGS</strain>
        <tissue evidence="2">Digestive gland</tissue>
    </source>
</reference>
<comment type="caution">
    <text evidence="2">The sequence shown here is derived from an EMBL/GenBank/DDBJ whole genome shotgun (WGS) entry which is preliminary data.</text>
</comment>
<sequence length="212" mass="24407">MLLNWRVHREQLSKVLSPTSSADRRGSQRSSERLRTFHEPTRRTLRPAYQPKNWLQGKEENTTIRRTTQDQTLLQPVCLILGQKLFNNLPGKLRNLTECSVEKFKHHLDNHLQTIPDEPPCLDIQYVCEQADTNLNIGPGKPLQHRDAGRMQRWSTTTVREYPQDGKSNKKEADTPLPQLTASQSQNTASLKPSPLKGSLEDRRKSRVITMH</sequence>
<gene>
    <name evidence="2" type="ORF">GWK47_037125</name>
</gene>
<evidence type="ECO:0000256" key="1">
    <source>
        <dbReference type="SAM" id="MobiDB-lite"/>
    </source>
</evidence>
<organism evidence="2 3">
    <name type="scientific">Chionoecetes opilio</name>
    <name type="common">Atlantic snow crab</name>
    <name type="synonym">Cancer opilio</name>
    <dbReference type="NCBI Taxonomy" id="41210"/>
    <lineage>
        <taxon>Eukaryota</taxon>
        <taxon>Metazoa</taxon>
        <taxon>Ecdysozoa</taxon>
        <taxon>Arthropoda</taxon>
        <taxon>Crustacea</taxon>
        <taxon>Multicrustacea</taxon>
        <taxon>Malacostraca</taxon>
        <taxon>Eumalacostraca</taxon>
        <taxon>Eucarida</taxon>
        <taxon>Decapoda</taxon>
        <taxon>Pleocyemata</taxon>
        <taxon>Brachyura</taxon>
        <taxon>Eubrachyura</taxon>
        <taxon>Majoidea</taxon>
        <taxon>Majidae</taxon>
        <taxon>Chionoecetes</taxon>
    </lineage>
</organism>
<feature type="compositionally biased region" description="Basic and acidic residues" evidence="1">
    <location>
        <begin position="22"/>
        <end position="42"/>
    </location>
</feature>
<dbReference type="EMBL" id="JACEEZ010004761">
    <property type="protein sequence ID" value="KAG0726169.1"/>
    <property type="molecule type" value="Genomic_DNA"/>
</dbReference>
<proteinExistence type="predicted"/>